<sequence>MYRHNSYYPVHSMCQLYLDYRYEVGDAYEGPVPSYVLDQCRPWEEGSRYKLERNMPYERPHAQFRTSLYEGTAFDHSSSNLNNFSSNCYQVGNQSNVANAVRSSKIQEAKEHVDTAANLLRYY</sequence>
<reference evidence="1 2" key="1">
    <citation type="submission" date="2024-04" db="EMBL/GenBank/DDBJ databases">
        <title>Tritrichomonas musculus Genome.</title>
        <authorList>
            <person name="Alves-Ferreira E."/>
            <person name="Grigg M."/>
            <person name="Lorenzi H."/>
            <person name="Galac M."/>
        </authorList>
    </citation>
    <scope>NUCLEOTIDE SEQUENCE [LARGE SCALE GENOMIC DNA]</scope>
    <source>
        <strain evidence="1 2">EAF2021</strain>
    </source>
</reference>
<dbReference type="Proteomes" id="UP001470230">
    <property type="component" value="Unassembled WGS sequence"/>
</dbReference>
<protein>
    <submittedName>
        <fullName evidence="1">Uncharacterized protein</fullName>
    </submittedName>
</protein>
<evidence type="ECO:0000313" key="2">
    <source>
        <dbReference type="Proteomes" id="UP001470230"/>
    </source>
</evidence>
<name>A0ABR2L6P1_9EUKA</name>
<dbReference type="EMBL" id="JAPFFF010000001">
    <property type="protein sequence ID" value="KAK8898993.1"/>
    <property type="molecule type" value="Genomic_DNA"/>
</dbReference>
<comment type="caution">
    <text evidence="1">The sequence shown here is derived from an EMBL/GenBank/DDBJ whole genome shotgun (WGS) entry which is preliminary data.</text>
</comment>
<accession>A0ABR2L6P1</accession>
<organism evidence="1 2">
    <name type="scientific">Tritrichomonas musculus</name>
    <dbReference type="NCBI Taxonomy" id="1915356"/>
    <lineage>
        <taxon>Eukaryota</taxon>
        <taxon>Metamonada</taxon>
        <taxon>Parabasalia</taxon>
        <taxon>Tritrichomonadida</taxon>
        <taxon>Tritrichomonadidae</taxon>
        <taxon>Tritrichomonas</taxon>
    </lineage>
</organism>
<keyword evidence="2" id="KW-1185">Reference proteome</keyword>
<gene>
    <name evidence="1" type="ORF">M9Y10_001289</name>
</gene>
<proteinExistence type="predicted"/>
<evidence type="ECO:0000313" key="1">
    <source>
        <dbReference type="EMBL" id="KAK8898993.1"/>
    </source>
</evidence>